<proteinExistence type="predicted"/>
<evidence type="ECO:0000313" key="2">
    <source>
        <dbReference type="Proteomes" id="UP000823775"/>
    </source>
</evidence>
<reference evidence="1 2" key="1">
    <citation type="journal article" date="2021" name="BMC Genomics">
        <title>Datura genome reveals duplications of psychoactive alkaloid biosynthetic genes and high mutation rate following tissue culture.</title>
        <authorList>
            <person name="Rajewski A."/>
            <person name="Carter-House D."/>
            <person name="Stajich J."/>
            <person name="Litt A."/>
        </authorList>
    </citation>
    <scope>NUCLEOTIDE SEQUENCE [LARGE SCALE GENOMIC DNA]</scope>
    <source>
        <strain evidence="1">AR-01</strain>
    </source>
</reference>
<sequence length="77" mass="8368">MEAEQLVASGSTFLLVMDHARTIEGMRHEAYGGGDKRPHAAGVVLVVLTPEVTLPYVYAVFLNSHGRGVISFLRRDG</sequence>
<name>A0ABS8V570_DATST</name>
<accession>A0ABS8V570</accession>
<organism evidence="1 2">
    <name type="scientific">Datura stramonium</name>
    <name type="common">Jimsonweed</name>
    <name type="synonym">Common thornapple</name>
    <dbReference type="NCBI Taxonomy" id="4076"/>
    <lineage>
        <taxon>Eukaryota</taxon>
        <taxon>Viridiplantae</taxon>
        <taxon>Streptophyta</taxon>
        <taxon>Embryophyta</taxon>
        <taxon>Tracheophyta</taxon>
        <taxon>Spermatophyta</taxon>
        <taxon>Magnoliopsida</taxon>
        <taxon>eudicotyledons</taxon>
        <taxon>Gunneridae</taxon>
        <taxon>Pentapetalae</taxon>
        <taxon>asterids</taxon>
        <taxon>lamiids</taxon>
        <taxon>Solanales</taxon>
        <taxon>Solanaceae</taxon>
        <taxon>Solanoideae</taxon>
        <taxon>Datureae</taxon>
        <taxon>Datura</taxon>
    </lineage>
</organism>
<dbReference type="EMBL" id="JACEIK010003548">
    <property type="protein sequence ID" value="MCD9642152.1"/>
    <property type="molecule type" value="Genomic_DNA"/>
</dbReference>
<gene>
    <name evidence="1" type="ORF">HAX54_028820</name>
</gene>
<dbReference type="Proteomes" id="UP000823775">
    <property type="component" value="Unassembled WGS sequence"/>
</dbReference>
<comment type="caution">
    <text evidence="1">The sequence shown here is derived from an EMBL/GenBank/DDBJ whole genome shotgun (WGS) entry which is preliminary data.</text>
</comment>
<keyword evidence="2" id="KW-1185">Reference proteome</keyword>
<protein>
    <submittedName>
        <fullName evidence="1">Uncharacterized protein</fullName>
    </submittedName>
</protein>
<evidence type="ECO:0000313" key="1">
    <source>
        <dbReference type="EMBL" id="MCD9642152.1"/>
    </source>
</evidence>